<dbReference type="InParanoid" id="A0A200Q5F0"/>
<organism evidence="1 2">
    <name type="scientific">Macleaya cordata</name>
    <name type="common">Five-seeded plume-poppy</name>
    <name type="synonym">Bocconia cordata</name>
    <dbReference type="NCBI Taxonomy" id="56857"/>
    <lineage>
        <taxon>Eukaryota</taxon>
        <taxon>Viridiplantae</taxon>
        <taxon>Streptophyta</taxon>
        <taxon>Embryophyta</taxon>
        <taxon>Tracheophyta</taxon>
        <taxon>Spermatophyta</taxon>
        <taxon>Magnoliopsida</taxon>
        <taxon>Ranunculales</taxon>
        <taxon>Papaveraceae</taxon>
        <taxon>Papaveroideae</taxon>
        <taxon>Macleaya</taxon>
    </lineage>
</organism>
<dbReference type="OMA" id="IRWEHSI"/>
<reference evidence="1 2" key="1">
    <citation type="journal article" date="2017" name="Mol. Plant">
        <title>The Genome of Medicinal Plant Macleaya cordata Provides New Insights into Benzylisoquinoline Alkaloids Metabolism.</title>
        <authorList>
            <person name="Liu X."/>
            <person name="Liu Y."/>
            <person name="Huang P."/>
            <person name="Ma Y."/>
            <person name="Qing Z."/>
            <person name="Tang Q."/>
            <person name="Cao H."/>
            <person name="Cheng P."/>
            <person name="Zheng Y."/>
            <person name="Yuan Z."/>
            <person name="Zhou Y."/>
            <person name="Liu J."/>
            <person name="Tang Z."/>
            <person name="Zhuo Y."/>
            <person name="Zhang Y."/>
            <person name="Yu L."/>
            <person name="Huang J."/>
            <person name="Yang P."/>
            <person name="Peng Q."/>
            <person name="Zhang J."/>
            <person name="Jiang W."/>
            <person name="Zhang Z."/>
            <person name="Lin K."/>
            <person name="Ro D.K."/>
            <person name="Chen X."/>
            <person name="Xiong X."/>
            <person name="Shang Y."/>
            <person name="Huang S."/>
            <person name="Zeng J."/>
        </authorList>
    </citation>
    <scope>NUCLEOTIDE SEQUENCE [LARGE SCALE GENOMIC DNA]</scope>
    <source>
        <strain evidence="2">cv. BLH2017</strain>
        <tissue evidence="1">Root</tissue>
    </source>
</reference>
<proteinExistence type="predicted"/>
<protein>
    <recommendedName>
        <fullName evidence="3">UV-B-induced protein</fullName>
    </recommendedName>
</protein>
<gene>
    <name evidence="1" type="ORF">BVC80_7953g8</name>
</gene>
<dbReference type="InterPro" id="IPR038925">
    <property type="entry name" value="At3g17800-like"/>
</dbReference>
<accession>A0A200Q5F0</accession>
<dbReference type="InterPro" id="IPR008479">
    <property type="entry name" value="DUF760"/>
</dbReference>
<dbReference type="PANTHER" id="PTHR31808">
    <property type="entry name" value="EXPRESSED PROTEIN"/>
    <property type="match status" value="1"/>
</dbReference>
<evidence type="ECO:0000313" key="1">
    <source>
        <dbReference type="EMBL" id="OVA05642.1"/>
    </source>
</evidence>
<dbReference type="AlphaFoldDB" id="A0A200Q5F0"/>
<dbReference type="Proteomes" id="UP000195402">
    <property type="component" value="Unassembled WGS sequence"/>
</dbReference>
<evidence type="ECO:0008006" key="3">
    <source>
        <dbReference type="Google" id="ProtNLM"/>
    </source>
</evidence>
<dbReference type="Pfam" id="PF05542">
    <property type="entry name" value="DUF760"/>
    <property type="match status" value="1"/>
</dbReference>
<dbReference type="FunCoup" id="A0A200Q5F0">
    <property type="interactions" value="1996"/>
</dbReference>
<keyword evidence="2" id="KW-1185">Reference proteome</keyword>
<comment type="caution">
    <text evidence="1">The sequence shown here is derived from an EMBL/GenBank/DDBJ whole genome shotgun (WGS) entry which is preliminary data.</text>
</comment>
<dbReference type="OrthoDB" id="25131at2759"/>
<dbReference type="EMBL" id="MVGT01003043">
    <property type="protein sequence ID" value="OVA05642.1"/>
    <property type="molecule type" value="Genomic_DNA"/>
</dbReference>
<sequence length="400" mass="44499">MDCCASYKTIPIVEALPAVVKSERGDRKFVFAQFGFSDSSRKSSLSSQGALKICGALRAQPFLVASARADSSPCNFTGVGTPLEPRSSAGKFLSGILQNQRHLFHFAVAEQLDELAADRDGAVARKNQSLGSSESSLHRRIAEMKEHECQIAIEDVMYMSIVHKFSDLKVPMVPKISTCITNGRLQIWPSKDGELESIHSMEVQEMIKEHLSTILGWRWRSSTTGNKITYQTGRLQLGRVYAASIMYGYFLKSACLRHQLESSLALTYEDFASLVFSEYVPQGLKNVAVHGQATESRSTSLCQESRGGKKAGNLRNYVMGFDSETLQRCAKLKSQEAVNLIEKHTWALFGDEKTGDIEIDEMVVVTNSSMKRLVLEAAAFGSFLWDVEQYVDSVYRLKEN</sequence>
<name>A0A200Q5F0_MACCD</name>
<evidence type="ECO:0000313" key="2">
    <source>
        <dbReference type="Proteomes" id="UP000195402"/>
    </source>
</evidence>
<dbReference type="PANTHER" id="PTHR31808:SF9">
    <property type="entry name" value="F21O3.2 PROTEIN"/>
    <property type="match status" value="1"/>
</dbReference>